<dbReference type="EMBL" id="MLJW01005226">
    <property type="protein sequence ID" value="OIQ68575.1"/>
    <property type="molecule type" value="Genomic_DNA"/>
</dbReference>
<accession>A0A1J5PLB5</accession>
<comment type="caution">
    <text evidence="1">The sequence shown here is derived from an EMBL/GenBank/DDBJ whole genome shotgun (WGS) entry which is preliminary data.</text>
</comment>
<reference evidence="1" key="1">
    <citation type="submission" date="2016-10" db="EMBL/GenBank/DDBJ databases">
        <title>Sequence of Gallionella enrichment culture.</title>
        <authorList>
            <person name="Poehlein A."/>
            <person name="Muehling M."/>
            <person name="Daniel R."/>
        </authorList>
    </citation>
    <scope>NUCLEOTIDE SEQUENCE</scope>
</reference>
<sequence>MNSAVMAPMTRMKDSAVFDNSNSGDMRATMKMPAVTMVAAWISAEMGVGPSIESGNQTCSGNCALLPMAPMNRAMQITVISIQSVPGKCSSASSGPLAKISL</sequence>
<dbReference type="AlphaFoldDB" id="A0A1J5PLB5"/>
<gene>
    <name evidence="1" type="ORF">GALL_498320</name>
</gene>
<organism evidence="1">
    <name type="scientific">mine drainage metagenome</name>
    <dbReference type="NCBI Taxonomy" id="410659"/>
    <lineage>
        <taxon>unclassified sequences</taxon>
        <taxon>metagenomes</taxon>
        <taxon>ecological metagenomes</taxon>
    </lineage>
</organism>
<proteinExistence type="predicted"/>
<evidence type="ECO:0000313" key="1">
    <source>
        <dbReference type="EMBL" id="OIQ68575.1"/>
    </source>
</evidence>
<name>A0A1J5PLB5_9ZZZZ</name>
<protein>
    <submittedName>
        <fullName evidence="1">Uncharacterized protein</fullName>
    </submittedName>
</protein>